<keyword evidence="3" id="KW-1003">Cell membrane</keyword>
<evidence type="ECO:0000256" key="5">
    <source>
        <dbReference type="ARBA" id="ARBA00022989"/>
    </source>
</evidence>
<feature type="transmembrane region" description="Helical" evidence="7">
    <location>
        <begin position="142"/>
        <end position="162"/>
    </location>
</feature>
<evidence type="ECO:0000256" key="4">
    <source>
        <dbReference type="ARBA" id="ARBA00022692"/>
    </source>
</evidence>
<reference evidence="9" key="1">
    <citation type="submission" date="2012-07" db="EMBL/GenBank/DDBJ databases">
        <authorList>
            <person name="Cummings C."/>
        </authorList>
    </citation>
    <scope>NUCLEOTIDE SEQUENCE</scope>
    <source>
        <strain evidence="9">1330</strain>
    </source>
</reference>
<feature type="transmembrane region" description="Helical" evidence="7">
    <location>
        <begin position="169"/>
        <end position="186"/>
    </location>
</feature>
<feature type="transmembrane region" description="Helical" evidence="7">
    <location>
        <begin position="192"/>
        <end position="213"/>
    </location>
</feature>
<dbReference type="Proteomes" id="UP000009340">
    <property type="component" value="Unassembled WGS sequence"/>
</dbReference>
<proteinExistence type="inferred from homology"/>
<dbReference type="PANTHER" id="PTHR22911">
    <property type="entry name" value="ACYL-MALONYL CONDENSING ENZYME-RELATED"/>
    <property type="match status" value="1"/>
</dbReference>
<feature type="transmembrane region" description="Helical" evidence="7">
    <location>
        <begin position="225"/>
        <end position="244"/>
    </location>
</feature>
<evidence type="ECO:0000256" key="7">
    <source>
        <dbReference type="SAM" id="Phobius"/>
    </source>
</evidence>
<keyword evidence="5 7" id="KW-1133">Transmembrane helix</keyword>
<name>K8A768_9ENTR</name>
<dbReference type="SUPFAM" id="SSF103481">
    <property type="entry name" value="Multidrug resistance efflux transporter EmrE"/>
    <property type="match status" value="2"/>
</dbReference>
<dbReference type="eggNOG" id="COG5006">
    <property type="taxonomic scope" value="Bacteria"/>
</dbReference>
<dbReference type="AlphaFoldDB" id="K8A768"/>
<keyword evidence="6 7" id="KW-0472">Membrane</keyword>
<dbReference type="GO" id="GO:0015565">
    <property type="term" value="F:threonine efflux transmembrane transporter activity"/>
    <property type="evidence" value="ECO:0007669"/>
    <property type="project" value="TreeGrafter"/>
</dbReference>
<dbReference type="Pfam" id="PF00892">
    <property type="entry name" value="EamA"/>
    <property type="match status" value="1"/>
</dbReference>
<feature type="domain" description="EamA" evidence="8">
    <location>
        <begin position="195"/>
        <end position="325"/>
    </location>
</feature>
<evidence type="ECO:0000259" key="8">
    <source>
        <dbReference type="Pfam" id="PF00892"/>
    </source>
</evidence>
<feature type="transmembrane region" description="Helical" evidence="7">
    <location>
        <begin position="81"/>
        <end position="106"/>
    </location>
</feature>
<evidence type="ECO:0000256" key="6">
    <source>
        <dbReference type="ARBA" id="ARBA00023136"/>
    </source>
</evidence>
<evidence type="ECO:0000313" key="10">
    <source>
        <dbReference type="Proteomes" id="UP000009340"/>
    </source>
</evidence>
<dbReference type="InterPro" id="IPR000620">
    <property type="entry name" value="EamA_dom"/>
</dbReference>
<gene>
    <name evidence="9" type="ORF">BN137_844</name>
</gene>
<evidence type="ECO:0000256" key="2">
    <source>
        <dbReference type="ARBA" id="ARBA00007362"/>
    </source>
</evidence>
<feature type="transmembrane region" description="Helical" evidence="7">
    <location>
        <begin position="284"/>
        <end position="304"/>
    </location>
</feature>
<organism evidence="9 10">
    <name type="scientific">Cronobacter condimenti 1330</name>
    <dbReference type="NCBI Taxonomy" id="1073999"/>
    <lineage>
        <taxon>Bacteria</taxon>
        <taxon>Pseudomonadati</taxon>
        <taxon>Pseudomonadota</taxon>
        <taxon>Gammaproteobacteria</taxon>
        <taxon>Enterobacterales</taxon>
        <taxon>Enterobacteriaceae</taxon>
        <taxon>Cronobacter</taxon>
    </lineage>
</organism>
<accession>K8A768</accession>
<feature type="transmembrane region" description="Helical" evidence="7">
    <location>
        <begin position="57"/>
        <end position="75"/>
    </location>
</feature>
<protein>
    <submittedName>
        <fullName evidence="9">Putative DMT superfamily metabolite efflux protein</fullName>
    </submittedName>
</protein>
<dbReference type="InterPro" id="IPR037185">
    <property type="entry name" value="EmrE-like"/>
</dbReference>
<feature type="transmembrane region" description="Helical" evidence="7">
    <location>
        <begin position="118"/>
        <end position="136"/>
    </location>
</feature>
<sequence length="342" mass="36441">MQLRVFCADSSMITVNTGVIFNDSSTNRGINTVSYRVYLSLTFQVRRMPTLSRKTPLWLPVIVLIIAMASIQSGASLAKSLFPLVGAPGVTALRLALGTLILAAVFKPWRLRFSRSQRMPLLIYGLSLGAMNYLFYLSIRTVPLGIAVALEFTGPLAVALFGSRRPVDFLWVVLAVLGLWFLLPLGQDVTHVDPLGAACALGAGACWAVYILAGQKAGAEHGPATVALGSLIAAIVFVPIGAIAAGDALWHWSVLPLGLGIAVLSTALPYSLEMTALTRLPTRTFGTLMSMEPALAAFSGMLFLGETLSAVQWLALLSIIIASVGSTLTLKRETQLKSLDID</sequence>
<comment type="similarity">
    <text evidence="2">Belongs to the EamA transporter family.</text>
</comment>
<comment type="caution">
    <text evidence="9">The sequence shown here is derived from an EMBL/GenBank/DDBJ whole genome shotgun (WGS) entry which is preliminary data.</text>
</comment>
<feature type="transmembrane region" description="Helical" evidence="7">
    <location>
        <begin position="250"/>
        <end position="272"/>
    </location>
</feature>
<evidence type="ECO:0000256" key="3">
    <source>
        <dbReference type="ARBA" id="ARBA00022475"/>
    </source>
</evidence>
<dbReference type="EMBL" id="CAKW01000036">
    <property type="protein sequence ID" value="CCJ71504.1"/>
    <property type="molecule type" value="Genomic_DNA"/>
</dbReference>
<feature type="transmembrane region" description="Helical" evidence="7">
    <location>
        <begin position="310"/>
        <end position="330"/>
    </location>
</feature>
<dbReference type="PANTHER" id="PTHR22911:SF37">
    <property type="entry name" value="THREONINE_HOMOSERINE EXPORTER RHTA"/>
    <property type="match status" value="1"/>
</dbReference>
<dbReference type="NCBIfam" id="NF007823">
    <property type="entry name" value="PRK10532.1"/>
    <property type="match status" value="1"/>
</dbReference>
<keyword evidence="4 7" id="KW-0812">Transmembrane</keyword>
<evidence type="ECO:0000313" key="9">
    <source>
        <dbReference type="EMBL" id="CCJ71504.1"/>
    </source>
</evidence>
<comment type="subcellular location">
    <subcellularLocation>
        <location evidence="1">Cell membrane</location>
        <topology evidence="1">Multi-pass membrane protein</topology>
    </subcellularLocation>
</comment>
<dbReference type="GO" id="GO:0005886">
    <property type="term" value="C:plasma membrane"/>
    <property type="evidence" value="ECO:0007669"/>
    <property type="project" value="UniProtKB-SubCell"/>
</dbReference>
<evidence type="ECO:0000256" key="1">
    <source>
        <dbReference type="ARBA" id="ARBA00004651"/>
    </source>
</evidence>